<gene>
    <name evidence="1" type="ORF">UV59_C0023G0007</name>
</gene>
<dbReference type="GO" id="GO:0005509">
    <property type="term" value="F:calcium ion binding"/>
    <property type="evidence" value="ECO:0007669"/>
    <property type="project" value="InterPro"/>
</dbReference>
<dbReference type="InterPro" id="IPR036439">
    <property type="entry name" value="Dockerin_dom_sf"/>
</dbReference>
<dbReference type="InterPro" id="IPR018247">
    <property type="entry name" value="EF_Hand_1_Ca_BS"/>
</dbReference>
<protein>
    <submittedName>
        <fullName evidence="1">Dystroglycan-type cadherin-like protein domain repeat protein</fullName>
    </submittedName>
</protein>
<dbReference type="Gene3D" id="3.20.20.80">
    <property type="entry name" value="Glycosidases"/>
    <property type="match status" value="1"/>
</dbReference>
<dbReference type="Gene3D" id="2.60.40.10">
    <property type="entry name" value="Immunoglobulins"/>
    <property type="match status" value="3"/>
</dbReference>
<sequence>MNSNKFNIKRFCTITLRLHINPLFILMLSALWLTLGVPSAFAASTGRVANVFDTSEEIVVTGITATGNVNYTIANAFGETYSGSEPVVNGTMRIPAYFMTSAPGTLTINGEVFQSALVPGVIRYSDHLVSPVSQHFCPVVTADPAGHARLFLQLGFVGTNFGDTEYETTDTNWLIFQKVMDAEGLYAFGKEGWSTPWPLTAAKIQNWTQWLLDNGINNLMVTTGNEFEEGGFWSYGAQAYYDYTNLAYQNIKAKNPEALVGGPDGVIIRDATYNGLLTQSADSLDYFSFHQTAIGVDSGAIEGDVHTWVAKLKQNNVSKPMADGETMSGTQGGLREAWGNTWSTYWHANGIFSSAGLSYNWPSSESSLLGTYMRGVVRLDFFNPCYENQPLWNTASGPGVNPIRNLTSRATAVRTMSDWLSGSFPLGRIDIGDNHPSFNYLPRTEIWATKRGNEVGLWLWTNENLQANYTKRVEITTNSPFLTVVDDQGNIRQAQVENGVFRIRATGIPIFVTGFSDIPRVRAVDFANQAPQIVSTPTTEAAVGAKYLTQVDGFDSEDNYSYYNRNIATYSLTQAPTGMRIGSISGRIEWTPTAAGSFPVTIRYRDPQGLEDTLSYTLTVKAAGQNVSPYFISNPVRVAPLNKQYFYTPKAIDPNGDSLTYTLLQSPAGAQINPTDGRITWTPTQSEDVVFSIQVTDGRGGSVAQTFHVASGIIAIRTRGGWPSSPTNLGATTATNGSIALNWQHTSDNSKGNREEKGFVIERSSVAPPTNINSQHGTARYNYITPFEMVHVTNADATSWTDYPPQSGTYYYRVKAVNHIADWGGYTNIVNATTSGASPAPSSNPVPGDINNDNQVNGQDLRLILLSWLGTGSCSGFNCDLFPDSKLNVLDAALVVKNFGL</sequence>
<dbReference type="SUPFAM" id="SSF49313">
    <property type="entry name" value="Cadherin-like"/>
    <property type="match status" value="2"/>
</dbReference>
<dbReference type="InterPro" id="IPR017853">
    <property type="entry name" value="GH"/>
</dbReference>
<name>A0A0G1FBP3_9BACT</name>
<evidence type="ECO:0000313" key="2">
    <source>
        <dbReference type="Proteomes" id="UP000034543"/>
    </source>
</evidence>
<dbReference type="PATRIC" id="fig|1618436.3.peg.1091"/>
<dbReference type="GO" id="GO:0016020">
    <property type="term" value="C:membrane"/>
    <property type="evidence" value="ECO:0007669"/>
    <property type="project" value="InterPro"/>
</dbReference>
<dbReference type="PROSITE" id="PS00018">
    <property type="entry name" value="EF_HAND_1"/>
    <property type="match status" value="1"/>
</dbReference>
<dbReference type="AlphaFoldDB" id="A0A0G1FBP3"/>
<dbReference type="EMBL" id="LCFB01000023">
    <property type="protein sequence ID" value="KKS84253.1"/>
    <property type="molecule type" value="Genomic_DNA"/>
</dbReference>
<dbReference type="SUPFAM" id="SSF49265">
    <property type="entry name" value="Fibronectin type III"/>
    <property type="match status" value="1"/>
</dbReference>
<dbReference type="Proteomes" id="UP000034543">
    <property type="component" value="Unassembled WGS sequence"/>
</dbReference>
<dbReference type="InterPro" id="IPR003961">
    <property type="entry name" value="FN3_dom"/>
</dbReference>
<dbReference type="SUPFAM" id="SSF63446">
    <property type="entry name" value="Type I dockerin domain"/>
    <property type="match status" value="1"/>
</dbReference>
<dbReference type="Gene3D" id="1.10.1330.10">
    <property type="entry name" value="Dockerin domain"/>
    <property type="match status" value="1"/>
</dbReference>
<organism evidence="1 2">
    <name type="scientific">Candidatus Gottesmanbacteria bacterium GW2011_GWA1_43_11</name>
    <dbReference type="NCBI Taxonomy" id="1618436"/>
    <lineage>
        <taxon>Bacteria</taxon>
        <taxon>Candidatus Gottesmaniibacteriota</taxon>
    </lineage>
</organism>
<accession>A0A0G1FBP3</accession>
<dbReference type="InterPro" id="IPR036116">
    <property type="entry name" value="FN3_sf"/>
</dbReference>
<dbReference type="Pfam" id="PF05345">
    <property type="entry name" value="He_PIG"/>
    <property type="match status" value="2"/>
</dbReference>
<dbReference type="CDD" id="cd00063">
    <property type="entry name" value="FN3"/>
    <property type="match status" value="1"/>
</dbReference>
<reference evidence="1 2" key="1">
    <citation type="journal article" date="2015" name="Nature">
        <title>rRNA introns, odd ribosomes, and small enigmatic genomes across a large radiation of phyla.</title>
        <authorList>
            <person name="Brown C.T."/>
            <person name="Hug L.A."/>
            <person name="Thomas B.C."/>
            <person name="Sharon I."/>
            <person name="Castelle C.J."/>
            <person name="Singh A."/>
            <person name="Wilkins M.J."/>
            <person name="Williams K.H."/>
            <person name="Banfield J.F."/>
        </authorList>
    </citation>
    <scope>NUCLEOTIDE SEQUENCE [LARGE SCALE GENOMIC DNA]</scope>
</reference>
<comment type="caution">
    <text evidence="1">The sequence shown here is derived from an EMBL/GenBank/DDBJ whole genome shotgun (WGS) entry which is preliminary data.</text>
</comment>
<dbReference type="GO" id="GO:0000272">
    <property type="term" value="P:polysaccharide catabolic process"/>
    <property type="evidence" value="ECO:0007669"/>
    <property type="project" value="InterPro"/>
</dbReference>
<dbReference type="STRING" id="1618436.UV59_C0023G0007"/>
<proteinExistence type="predicted"/>
<dbReference type="InterPro" id="IPR013783">
    <property type="entry name" value="Ig-like_fold"/>
</dbReference>
<dbReference type="SUPFAM" id="SSF51445">
    <property type="entry name" value="(Trans)glycosidases"/>
    <property type="match status" value="1"/>
</dbReference>
<evidence type="ECO:0000313" key="1">
    <source>
        <dbReference type="EMBL" id="KKS84253.1"/>
    </source>
</evidence>
<dbReference type="InterPro" id="IPR015919">
    <property type="entry name" value="Cadherin-like_sf"/>
</dbReference>